<proteinExistence type="predicted"/>
<evidence type="ECO:0000259" key="3">
    <source>
        <dbReference type="Pfam" id="PF11774"/>
    </source>
</evidence>
<evidence type="ECO:0000313" key="6">
    <source>
        <dbReference type="Proteomes" id="UP000649955"/>
    </source>
</evidence>
<accession>A0ABQ3KHG0</accession>
<dbReference type="Pfam" id="PF23359">
    <property type="entry name" value="Lsr2_DNA-bd"/>
    <property type="match status" value="1"/>
</dbReference>
<keyword evidence="6" id="KW-1185">Reference proteome</keyword>
<protein>
    <recommendedName>
        <fullName evidence="7">Nucleoid-associated protein Lsr2</fullName>
    </recommendedName>
</protein>
<dbReference type="Pfam" id="PF11774">
    <property type="entry name" value="Lsr2"/>
    <property type="match status" value="1"/>
</dbReference>
<evidence type="ECO:0008006" key="7">
    <source>
        <dbReference type="Google" id="ProtNLM"/>
    </source>
</evidence>
<dbReference type="EMBL" id="BNAW01000024">
    <property type="protein sequence ID" value="GHG25277.1"/>
    <property type="molecule type" value="Genomic_DNA"/>
</dbReference>
<feature type="compositionally biased region" description="Basic residues" evidence="2">
    <location>
        <begin position="143"/>
        <end position="157"/>
    </location>
</feature>
<keyword evidence="1" id="KW-0238">DNA-binding</keyword>
<dbReference type="Gene3D" id="4.10.320.10">
    <property type="entry name" value="E3-binding domain"/>
    <property type="match status" value="1"/>
</dbReference>
<feature type="region of interest" description="Disordered" evidence="2">
    <location>
        <begin position="133"/>
        <end position="157"/>
    </location>
</feature>
<name>A0ABQ3KHG0_9PSEU</name>
<feature type="domain" description="Lsr2 DNA-binding" evidence="4">
    <location>
        <begin position="95"/>
        <end position="131"/>
    </location>
</feature>
<evidence type="ECO:0000259" key="4">
    <source>
        <dbReference type="Pfam" id="PF23359"/>
    </source>
</evidence>
<dbReference type="InterPro" id="IPR036625">
    <property type="entry name" value="E3-bd_dom_sf"/>
</dbReference>
<organism evidence="5 6">
    <name type="scientific">Amycolatopsis bullii</name>
    <dbReference type="NCBI Taxonomy" id="941987"/>
    <lineage>
        <taxon>Bacteria</taxon>
        <taxon>Bacillati</taxon>
        <taxon>Actinomycetota</taxon>
        <taxon>Actinomycetes</taxon>
        <taxon>Pseudonocardiales</taxon>
        <taxon>Pseudonocardiaceae</taxon>
        <taxon>Amycolatopsis</taxon>
    </lineage>
</organism>
<feature type="domain" description="Lsr2 dimerization" evidence="3">
    <location>
        <begin position="22"/>
        <end position="78"/>
    </location>
</feature>
<evidence type="ECO:0000256" key="2">
    <source>
        <dbReference type="SAM" id="MobiDB-lite"/>
    </source>
</evidence>
<evidence type="ECO:0000256" key="1">
    <source>
        <dbReference type="ARBA" id="ARBA00023125"/>
    </source>
</evidence>
<dbReference type="InterPro" id="IPR055370">
    <property type="entry name" value="Lsr2_DNA-bd"/>
</dbReference>
<gene>
    <name evidence="5" type="ORF">GCM10017567_50710</name>
</gene>
<evidence type="ECO:0000313" key="5">
    <source>
        <dbReference type="EMBL" id="GHG25277.1"/>
    </source>
</evidence>
<comment type="caution">
    <text evidence="5">The sequence shown here is derived from an EMBL/GenBank/DDBJ whole genome shotgun (WGS) entry which is preliminary data.</text>
</comment>
<dbReference type="InterPro" id="IPR024412">
    <property type="entry name" value="Lsr2_dim_dom"/>
</dbReference>
<reference evidence="6" key="1">
    <citation type="journal article" date="2019" name="Int. J. Syst. Evol. Microbiol.">
        <title>The Global Catalogue of Microorganisms (GCM) 10K type strain sequencing project: providing services to taxonomists for standard genome sequencing and annotation.</title>
        <authorList>
            <consortium name="The Broad Institute Genomics Platform"/>
            <consortium name="The Broad Institute Genome Sequencing Center for Infectious Disease"/>
            <person name="Wu L."/>
            <person name="Ma J."/>
        </authorList>
    </citation>
    <scope>NUCLEOTIDE SEQUENCE [LARGE SCALE GENOMIC DNA]</scope>
    <source>
        <strain evidence="6">CGMCC 4.7680</strain>
    </source>
</reference>
<dbReference type="InterPro" id="IPR042261">
    <property type="entry name" value="Lsr2-like_dimerization"/>
</dbReference>
<dbReference type="Gene3D" id="3.30.60.230">
    <property type="entry name" value="Lsr2, dimerization domain"/>
    <property type="match status" value="1"/>
</dbReference>
<dbReference type="Proteomes" id="UP000649955">
    <property type="component" value="Unassembled WGS sequence"/>
</dbReference>
<sequence>MCNLSHVAFPRTHIQLRSIPVAQKVLVEILDDIDGSTAAQTVQFGLDGVTYEIDLSDENATALRDELARYIAAGRRIGGRKVRVATGQSTTTSTTDRERNQQIRAWANANGYEVSERGRLSSEVIAAYEQAQVEEAETPAAPPRKRAPRKKVAAAKK</sequence>